<dbReference type="AlphaFoldDB" id="A0A6H5IPL7"/>
<accession>A0A6H5IPL7</accession>
<dbReference type="Proteomes" id="UP000479190">
    <property type="component" value="Unassembled WGS sequence"/>
</dbReference>
<proteinExistence type="predicted"/>
<protein>
    <recommendedName>
        <fullName evidence="4">Secreted protein</fullName>
    </recommendedName>
</protein>
<evidence type="ECO:0000313" key="2">
    <source>
        <dbReference type="EMBL" id="CAB0037701.1"/>
    </source>
</evidence>
<organism evidence="2 3">
    <name type="scientific">Trichogramma brassicae</name>
    <dbReference type="NCBI Taxonomy" id="86971"/>
    <lineage>
        <taxon>Eukaryota</taxon>
        <taxon>Metazoa</taxon>
        <taxon>Ecdysozoa</taxon>
        <taxon>Arthropoda</taxon>
        <taxon>Hexapoda</taxon>
        <taxon>Insecta</taxon>
        <taxon>Pterygota</taxon>
        <taxon>Neoptera</taxon>
        <taxon>Endopterygota</taxon>
        <taxon>Hymenoptera</taxon>
        <taxon>Apocrita</taxon>
        <taxon>Proctotrupomorpha</taxon>
        <taxon>Chalcidoidea</taxon>
        <taxon>Trichogrammatidae</taxon>
        <taxon>Trichogramma</taxon>
    </lineage>
</organism>
<evidence type="ECO:0008006" key="4">
    <source>
        <dbReference type="Google" id="ProtNLM"/>
    </source>
</evidence>
<reference evidence="2 3" key="1">
    <citation type="submission" date="2020-02" db="EMBL/GenBank/DDBJ databases">
        <authorList>
            <person name="Ferguson B K."/>
        </authorList>
    </citation>
    <scope>NUCLEOTIDE SEQUENCE [LARGE SCALE GENOMIC DNA]</scope>
</reference>
<feature type="chain" id="PRO_5026301125" description="Secreted protein" evidence="1">
    <location>
        <begin position="17"/>
        <end position="242"/>
    </location>
</feature>
<keyword evidence="3" id="KW-1185">Reference proteome</keyword>
<name>A0A6H5IPL7_9HYME</name>
<gene>
    <name evidence="2" type="ORF">TBRA_LOCUS9517</name>
</gene>
<feature type="signal peptide" evidence="1">
    <location>
        <begin position="1"/>
        <end position="16"/>
    </location>
</feature>
<evidence type="ECO:0000256" key="1">
    <source>
        <dbReference type="SAM" id="SignalP"/>
    </source>
</evidence>
<keyword evidence="1" id="KW-0732">Signal</keyword>
<dbReference type="EMBL" id="CADCXV010000865">
    <property type="protein sequence ID" value="CAB0037701.1"/>
    <property type="molecule type" value="Genomic_DNA"/>
</dbReference>
<evidence type="ECO:0000313" key="3">
    <source>
        <dbReference type="Proteomes" id="UP000479190"/>
    </source>
</evidence>
<sequence>MIGALLLILWIFCASGARIVQCHDAEEDQSDYPAVDYTDYVLSTTESSSSYLRNVVSELQRFHGIEPKTKPPPRRPPMVMAPVTTKRPIFRQPPTRLEPQVSDIICPRATRIACPEPAADYSTKKAYGDASTESQRARLHAGPTGHHVSDGPRAGLALALRRPRHLDQSLPAENSRPGWQRDKYESSRATDGCCSSEFAVPFDATASRPKVRLLLLSARHFSTRVNRFPRIQNSGRLLHKMD</sequence>